<dbReference type="InterPro" id="IPR009737">
    <property type="entry name" value="Aim32/Apd1-like"/>
</dbReference>
<name>A0A1Z4LK44_9CYAN</name>
<evidence type="ECO:0008006" key="3">
    <source>
        <dbReference type="Google" id="ProtNLM"/>
    </source>
</evidence>
<evidence type="ECO:0000313" key="2">
    <source>
        <dbReference type="Proteomes" id="UP000218418"/>
    </source>
</evidence>
<sequence>MLKNPVNDCRYCSVVSKANGEDPLGSAEHYDHWFVFEVPRPWGEELWHYPPLEHLMKLSTKLILQKGIIIKVVMIAPDKEYSIPEQNRLIHYYRPQKMFAEFEKQEYLLPNLEQVINLLDTILFSPKQLHKFNNYYQETKHIRDIIVCTHTKVDLACGRFGTPIYQKLRKHYASKDNNIRVWQSSHFSGHQFAPTLIDLPVGRLWGHLEDDTLSPLIYQKGDLKELRPYYRGWTGWEKWLQIAEGEIWLRENWEWLNYQKQGWIVDVGGIGIKKIIFGILKLIPAKRARIIGDRLCKKASWVKVRIKFTSPDGSVSGEYTAKVEEHGEVISAKDSAPSRNDELHLQPVKQYRVTGLKRNIGS</sequence>
<organism evidence="1 2">
    <name type="scientific">Calothrix parasitica NIES-267</name>
    <dbReference type="NCBI Taxonomy" id="1973488"/>
    <lineage>
        <taxon>Bacteria</taxon>
        <taxon>Bacillati</taxon>
        <taxon>Cyanobacteriota</taxon>
        <taxon>Cyanophyceae</taxon>
        <taxon>Nostocales</taxon>
        <taxon>Calotrichaceae</taxon>
        <taxon>Calothrix</taxon>
    </lineage>
</organism>
<dbReference type="AlphaFoldDB" id="A0A1Z4LK44"/>
<gene>
    <name evidence="1" type="ORF">NIES267_10970</name>
</gene>
<evidence type="ECO:0000313" key="1">
    <source>
        <dbReference type="EMBL" id="BAY81620.1"/>
    </source>
</evidence>
<reference evidence="1 2" key="1">
    <citation type="submission" date="2017-06" db="EMBL/GenBank/DDBJ databases">
        <title>Genome sequencing of cyanobaciteial culture collection at National Institute for Environmental Studies (NIES).</title>
        <authorList>
            <person name="Hirose Y."/>
            <person name="Shimura Y."/>
            <person name="Fujisawa T."/>
            <person name="Nakamura Y."/>
            <person name="Kawachi M."/>
        </authorList>
    </citation>
    <scope>NUCLEOTIDE SEQUENCE [LARGE SCALE GENOMIC DNA]</scope>
    <source>
        <strain evidence="1 2">NIES-267</strain>
    </source>
</reference>
<dbReference type="EMBL" id="AP018227">
    <property type="protein sequence ID" value="BAY81620.1"/>
    <property type="molecule type" value="Genomic_DNA"/>
</dbReference>
<dbReference type="OrthoDB" id="3399139at2"/>
<dbReference type="SUPFAM" id="SSF52833">
    <property type="entry name" value="Thioredoxin-like"/>
    <property type="match status" value="1"/>
</dbReference>
<dbReference type="InterPro" id="IPR010350">
    <property type="entry name" value="Aim32/Apd1-like_bac"/>
</dbReference>
<proteinExistence type="predicted"/>
<dbReference type="PIRSF" id="PIRSF035042">
    <property type="entry name" value="UCP035042_thirdx"/>
    <property type="match status" value="1"/>
</dbReference>
<dbReference type="Pfam" id="PF06999">
    <property type="entry name" value="Suc_Fer-like"/>
    <property type="match status" value="1"/>
</dbReference>
<dbReference type="InterPro" id="IPR036249">
    <property type="entry name" value="Thioredoxin-like_sf"/>
</dbReference>
<protein>
    <recommendedName>
        <fullName evidence="3">Sucraseferredoxin family protein</fullName>
    </recommendedName>
</protein>
<dbReference type="CDD" id="cd03062">
    <property type="entry name" value="TRX_Fd_Sucrase"/>
    <property type="match status" value="1"/>
</dbReference>
<keyword evidence="2" id="KW-1185">Reference proteome</keyword>
<accession>A0A1Z4LK44</accession>
<dbReference type="Proteomes" id="UP000218418">
    <property type="component" value="Chromosome"/>
</dbReference>